<dbReference type="Pfam" id="PF01757">
    <property type="entry name" value="Acyl_transf_3"/>
    <property type="match status" value="1"/>
</dbReference>
<comment type="subcellular location">
    <subcellularLocation>
        <location evidence="1">Cell membrane</location>
        <topology evidence="1">Multi-pass membrane protein</topology>
    </subcellularLocation>
</comment>
<evidence type="ECO:0000256" key="4">
    <source>
        <dbReference type="ARBA" id="ARBA00022692"/>
    </source>
</evidence>
<dbReference type="GO" id="GO:0009246">
    <property type="term" value="P:enterobacterial common antigen biosynthetic process"/>
    <property type="evidence" value="ECO:0007669"/>
    <property type="project" value="TreeGrafter"/>
</dbReference>
<dbReference type="AlphaFoldDB" id="A0AAI9GLM7"/>
<feature type="transmembrane region" description="Helical" evidence="7">
    <location>
        <begin position="284"/>
        <end position="302"/>
    </location>
</feature>
<feature type="transmembrane region" description="Helical" evidence="7">
    <location>
        <begin position="138"/>
        <end position="161"/>
    </location>
</feature>
<gene>
    <name evidence="9" type="ORF">QEG54_000182</name>
</gene>
<feature type="transmembrane region" description="Helical" evidence="7">
    <location>
        <begin position="12"/>
        <end position="32"/>
    </location>
</feature>
<evidence type="ECO:0000256" key="2">
    <source>
        <dbReference type="ARBA" id="ARBA00007400"/>
    </source>
</evidence>
<dbReference type="PANTHER" id="PTHR40074:SF4">
    <property type="entry name" value="INNER MEMBRANE PROTEIN YCFT"/>
    <property type="match status" value="1"/>
</dbReference>
<evidence type="ECO:0000256" key="3">
    <source>
        <dbReference type="ARBA" id="ARBA00022475"/>
    </source>
</evidence>
<evidence type="ECO:0000256" key="5">
    <source>
        <dbReference type="ARBA" id="ARBA00022989"/>
    </source>
</evidence>
<feature type="transmembrane region" description="Helical" evidence="7">
    <location>
        <begin position="224"/>
        <end position="244"/>
    </location>
</feature>
<feature type="transmembrane region" description="Helical" evidence="7">
    <location>
        <begin position="314"/>
        <end position="336"/>
    </location>
</feature>
<evidence type="ECO:0000259" key="8">
    <source>
        <dbReference type="Pfam" id="PF01757"/>
    </source>
</evidence>
<proteinExistence type="inferred from homology"/>
<name>A0AAI9GLM7_PLUGE</name>
<dbReference type="GO" id="GO:0005886">
    <property type="term" value="C:plasma membrane"/>
    <property type="evidence" value="ECO:0007669"/>
    <property type="project" value="UniProtKB-SubCell"/>
</dbReference>
<feature type="domain" description="Acyltransferase 3" evidence="8">
    <location>
        <begin position="13"/>
        <end position="330"/>
    </location>
</feature>
<dbReference type="PANTHER" id="PTHR40074">
    <property type="entry name" value="O-ACETYLTRANSFERASE WECH"/>
    <property type="match status" value="1"/>
</dbReference>
<keyword evidence="6 7" id="KW-0472">Membrane</keyword>
<accession>A0AAI9GLM7</accession>
<protein>
    <submittedName>
        <fullName evidence="9">Acyltransferase family protein</fullName>
    </submittedName>
</protein>
<evidence type="ECO:0000313" key="9">
    <source>
        <dbReference type="EMBL" id="EML1469515.1"/>
    </source>
</evidence>
<feature type="transmembrane region" description="Helical" evidence="7">
    <location>
        <begin position="250"/>
        <end position="272"/>
    </location>
</feature>
<keyword evidence="4 7" id="KW-0812">Transmembrane</keyword>
<reference evidence="9" key="1">
    <citation type="submission" date="2024-02" db="EMBL/GenBank/DDBJ databases">
        <authorList>
            <consortium name="Clinical and Environmental Microbiology Branch: Whole genome sequencing antimicrobial resistance pathogens in the healthcare setting"/>
        </authorList>
    </citation>
    <scope>NUCLEOTIDE SEQUENCE</scope>
    <source>
        <strain evidence="9">2021DK-00143</strain>
    </source>
</reference>
<organism evidence="9">
    <name type="scientific">Pluralibacter gergoviae</name>
    <name type="common">Enterobacter gergoviae</name>
    <dbReference type="NCBI Taxonomy" id="61647"/>
    <lineage>
        <taxon>Bacteria</taxon>
        <taxon>Pseudomonadati</taxon>
        <taxon>Pseudomonadota</taxon>
        <taxon>Gammaproteobacteria</taxon>
        <taxon>Enterobacterales</taxon>
        <taxon>Enterobacteriaceae</taxon>
        <taxon>Pluralibacter</taxon>
    </lineage>
</organism>
<dbReference type="EMBL" id="ABLOKC030000001">
    <property type="protein sequence ID" value="EML1469515.1"/>
    <property type="molecule type" value="Genomic_DNA"/>
</dbReference>
<evidence type="ECO:0000256" key="7">
    <source>
        <dbReference type="SAM" id="Phobius"/>
    </source>
</evidence>
<feature type="transmembrane region" description="Helical" evidence="7">
    <location>
        <begin position="199"/>
        <end position="217"/>
    </location>
</feature>
<evidence type="ECO:0000256" key="1">
    <source>
        <dbReference type="ARBA" id="ARBA00004651"/>
    </source>
</evidence>
<dbReference type="GO" id="GO:0016413">
    <property type="term" value="F:O-acetyltransferase activity"/>
    <property type="evidence" value="ECO:0007669"/>
    <property type="project" value="TreeGrafter"/>
</dbReference>
<dbReference type="InterPro" id="IPR002656">
    <property type="entry name" value="Acyl_transf_3_dom"/>
</dbReference>
<keyword evidence="5 7" id="KW-1133">Transmembrane helix</keyword>
<feature type="transmembrane region" description="Helical" evidence="7">
    <location>
        <begin position="52"/>
        <end position="76"/>
    </location>
</feature>
<feature type="transmembrane region" description="Helical" evidence="7">
    <location>
        <begin position="97"/>
        <end position="118"/>
    </location>
</feature>
<keyword evidence="3" id="KW-1003">Cell membrane</keyword>
<comment type="caution">
    <text evidence="9">The sequence shown here is derived from an EMBL/GenBank/DDBJ whole genome shotgun (WGS) entry which is preliminary data.</text>
</comment>
<keyword evidence="9" id="KW-0808">Transferase</keyword>
<evidence type="ECO:0000256" key="6">
    <source>
        <dbReference type="ARBA" id="ARBA00023136"/>
    </source>
</evidence>
<keyword evidence="9" id="KW-0012">Acyltransferase</keyword>
<comment type="similarity">
    <text evidence="2">Belongs to the acyltransferase 3 family.</text>
</comment>
<feature type="transmembrane region" description="Helical" evidence="7">
    <location>
        <begin position="168"/>
        <end position="187"/>
    </location>
</feature>
<dbReference type="RefSeq" id="WP_080732688.1">
    <property type="nucleotide sequence ID" value="NZ_CP009450.1"/>
</dbReference>
<sequence length="358" mass="39367">MMATPRSPDDDLRWISTLKSACILLVVLFHVTDPGFVNTLASLSAGRQIAGGWAAFNAHLSPLRMPAFFFVSGLLARRSINTRGWRELAGGRLANLLYLYLLWCLLQWLAVQFIIHQITGQRISPNTNAIYAASPRELVVLTLKGMSSAWYLYALFGYIILAKAGRKWPLLCLTFGLLLYLAAALKLVPGWGPQSLCRYALFFLIGAFFSEPVITLSRWRARSLPVWLLLLGAAAGMRAAGISSNLAESFIAIPLAITGCRLLNAHLPTAYLNRLGYITLPVYVMHRIFIELFAAATIQYAGRHGGFDSPAFSLFWAIGYPPLMTLLCAAAALGLWKLLNQGPGERLFALRPPAAVRA</sequence>